<dbReference type="GO" id="GO:0001518">
    <property type="term" value="C:voltage-gated sodium channel complex"/>
    <property type="evidence" value="ECO:0007669"/>
    <property type="project" value="TreeGrafter"/>
</dbReference>
<feature type="transmembrane region" description="Helical" evidence="5">
    <location>
        <begin position="397"/>
        <end position="425"/>
    </location>
</feature>
<dbReference type="SUPFAM" id="SSF81324">
    <property type="entry name" value="Voltage-gated potassium channels"/>
    <property type="match status" value="1"/>
</dbReference>
<organism evidence="7 8">
    <name type="scientific">Periophthalmus magnuspinnatus</name>
    <dbReference type="NCBI Taxonomy" id="409849"/>
    <lineage>
        <taxon>Eukaryota</taxon>
        <taxon>Metazoa</taxon>
        <taxon>Chordata</taxon>
        <taxon>Craniata</taxon>
        <taxon>Vertebrata</taxon>
        <taxon>Euteleostomi</taxon>
        <taxon>Actinopterygii</taxon>
        <taxon>Neopterygii</taxon>
        <taxon>Teleostei</taxon>
        <taxon>Neoteleostei</taxon>
        <taxon>Acanthomorphata</taxon>
        <taxon>Gobiaria</taxon>
        <taxon>Gobiiformes</taxon>
        <taxon>Gobioidei</taxon>
        <taxon>Gobiidae</taxon>
        <taxon>Oxudercinae</taxon>
        <taxon>Periophthalmus</taxon>
    </lineage>
</organism>
<dbReference type="PANTHER" id="PTHR10037:SF288">
    <property type="entry name" value="SODIUM CHANNEL PROTEIN PARA"/>
    <property type="match status" value="1"/>
</dbReference>
<feature type="transmembrane region" description="Helical" evidence="5">
    <location>
        <begin position="739"/>
        <end position="761"/>
    </location>
</feature>
<feature type="domain" description="Ion transport" evidence="6">
    <location>
        <begin position="327"/>
        <end position="550"/>
    </location>
</feature>
<dbReference type="Ensembl" id="ENSPMGT00000000444.1">
    <property type="protein sequence ID" value="ENSPMGP00000000423.1"/>
    <property type="gene ID" value="ENSPMGG00000000362.1"/>
</dbReference>
<feature type="transmembrane region" description="Helical" evidence="5">
    <location>
        <begin position="694"/>
        <end position="718"/>
    </location>
</feature>
<protein>
    <recommendedName>
        <fullName evidence="6">Ion transport domain-containing protein</fullName>
    </recommendedName>
</protein>
<feature type="transmembrane region" description="Helical" evidence="5">
    <location>
        <begin position="1106"/>
        <end position="1129"/>
    </location>
</feature>
<evidence type="ECO:0000256" key="5">
    <source>
        <dbReference type="SAM" id="Phobius"/>
    </source>
</evidence>
<feature type="transmembrane region" description="Helical" evidence="5">
    <location>
        <begin position="1050"/>
        <end position="1071"/>
    </location>
</feature>
<dbReference type="AlphaFoldDB" id="A0A3B3Z748"/>
<feature type="transmembrane region" description="Helical" evidence="5">
    <location>
        <begin position="1217"/>
        <end position="1236"/>
    </location>
</feature>
<evidence type="ECO:0000313" key="7">
    <source>
        <dbReference type="Ensembl" id="ENSPMGP00000000423.1"/>
    </source>
</evidence>
<keyword evidence="8" id="KW-1185">Reference proteome</keyword>
<sequence length="1243" mass="144324">IPSLLPPVGTEVFRRFTPESLGQIKKCMDSKNKQVRIHKSQVEEDCRLKPAPELECGNVLPFFYGAPPPELQDVPLEDPDPFYQSQKTFVVVSKGNVLSRFNADSSCFHFSPFSLFRLALLVNLLFMFPHWTWEFIIDLVLLCIYTLEAVMKILSRGFCTRRHAKTFGRVLIGLLDVLFLTLLVLTVFSLMGMDLFTGVLRNTCVRNWEQTNSSLLLNSTDSQNGTENSFNYMEYIQNKVLFYFSMCPDGFTCLQVSNFRDMRNFDSFADAFLSTFRLMMRDYWEALAGEVNSERTCSSCWRLLCSCDCCDFWVRIKKGLQVFVLDPFFDLAIILLIILNVIFMSMEHYPLTEKFHSMLSLSHFVFTIIFLIEVVLKILALGPYVYFQVGWHIFETILVILSLFSLAIADVAYMVIVELMVLRLVRLIHLFKFRLARWWPGFLKWMRLVWIGLRSLWTLSLVVVVVFFTLFGNRFFTPDYGKNLCRLTEDCTITRWHTSDWLHAFMLVIRALCGEWIETMWDCVTVSTGFGCVLFYITLLIILILFVTLLMKWISNKLAPKDEEKMQTLKTRIKKVFRVCGRFAEETKKETECYSCCPALNLDTSRGFGRVWFNLRRSSFNIIQHPYFNNFIFFIIIVSSIALVWEDMYLPTRSTLMVFLGYLDQVITYLFVLEVLFKWLGLGFKKYFTDGWCWLDLIACVLSVVAQTSALGSVLISLKALRPLRILAHIKGTRVSVSALLRMLPSLLDALLVTATVWQFFSIVFVQFFAGKFEGCFNETCNIFSADVVPNKTECFVLIENNYTEVRWKKEPWNFDNTPQATLSLFSVESQPDYEANISSYFLFLAFFLFGCFFCCIYIIKITEQLRKSQISNGRLRGRLFDLVSREGFEWVMQVFIFVGVVLMMVERYDITEEEEHIIFWITFTLTLIFTIESFLKICAFRRSYFSDSLNVIDFVVVIYSIIDMFLADILLKYFFGGSLHLLRLARISRIIHRFPAALRVRFLFSAWTKSLRALFNLALVLFVLMFTYASFGTFHFAHLKKTNYMSDVYNFETFGNGLICMFMATTWAGWDGLIKPSLLTPPDCEPVDIPQENITANCGNASLAVVFYVSFLCLSCYVVLLMLLVLLVDMLNIFGRMHYDPLSAPNLNRFFKTWKKFVPDSAHFIQRSQLPDLCDKLKKPLRVPTLSNLDLSPEDPVSCRDVLLALSVQVTHGSKVNLILFLFLFFLITFIVYMHNTIFRYI</sequence>
<dbReference type="Gene3D" id="1.10.287.70">
    <property type="match status" value="3"/>
</dbReference>
<evidence type="ECO:0000256" key="3">
    <source>
        <dbReference type="ARBA" id="ARBA00022989"/>
    </source>
</evidence>
<feature type="transmembrane region" description="Helical" evidence="5">
    <location>
        <begin position="952"/>
        <end position="976"/>
    </location>
</feature>
<feature type="transmembrane region" description="Helical" evidence="5">
    <location>
        <begin position="918"/>
        <end position="940"/>
    </location>
</feature>
<name>A0A3B3Z748_9GOBI</name>
<feature type="domain" description="Ion transport" evidence="6">
    <location>
        <begin position="889"/>
        <end position="1133"/>
    </location>
</feature>
<dbReference type="GO" id="GO:0019228">
    <property type="term" value="P:neuronal action potential"/>
    <property type="evidence" value="ECO:0007669"/>
    <property type="project" value="TreeGrafter"/>
</dbReference>
<dbReference type="PANTHER" id="PTHR10037">
    <property type="entry name" value="VOLTAGE-GATED CATION CHANNEL CALCIUM AND SODIUM"/>
    <property type="match status" value="1"/>
</dbReference>
<feature type="domain" description="Ion transport" evidence="6">
    <location>
        <begin position="625"/>
        <end position="856"/>
    </location>
</feature>
<dbReference type="Pfam" id="PF00520">
    <property type="entry name" value="Ion_trans"/>
    <property type="match status" value="4"/>
</dbReference>
<dbReference type="InterPro" id="IPR043203">
    <property type="entry name" value="VGCC_Ca_Na"/>
</dbReference>
<feature type="transmembrane region" description="Helical" evidence="5">
    <location>
        <begin position="364"/>
        <end position="385"/>
    </location>
</feature>
<comment type="subcellular location">
    <subcellularLocation>
        <location evidence="1">Membrane</location>
        <topology evidence="1">Multi-pass membrane protein</topology>
    </subcellularLocation>
</comment>
<feature type="transmembrane region" description="Helical" evidence="5">
    <location>
        <begin position="166"/>
        <end position="191"/>
    </location>
</feature>
<keyword evidence="3 5" id="KW-1133">Transmembrane helix</keyword>
<feature type="transmembrane region" description="Helical" evidence="5">
    <location>
        <begin position="657"/>
        <end position="682"/>
    </location>
</feature>
<feature type="transmembrane region" description="Helical" evidence="5">
    <location>
        <begin position="445"/>
        <end position="471"/>
    </location>
</feature>
<feature type="transmembrane region" description="Helical" evidence="5">
    <location>
        <begin position="322"/>
        <end position="343"/>
    </location>
</feature>
<dbReference type="Proteomes" id="UP000261520">
    <property type="component" value="Unplaced"/>
</dbReference>
<dbReference type="InterPro" id="IPR005821">
    <property type="entry name" value="Ion_trans_dom"/>
</dbReference>
<dbReference type="STRING" id="409849.ENSPMGP00000000423"/>
<evidence type="ECO:0000259" key="6">
    <source>
        <dbReference type="Pfam" id="PF00520"/>
    </source>
</evidence>
<keyword evidence="4 5" id="KW-0472">Membrane</keyword>
<dbReference type="Gene3D" id="1.20.120.350">
    <property type="entry name" value="Voltage-gated potassium channels. Chain C"/>
    <property type="match status" value="3"/>
</dbReference>
<keyword evidence="2 5" id="KW-0812">Transmembrane</keyword>
<reference evidence="7" key="1">
    <citation type="submission" date="2025-08" db="UniProtKB">
        <authorList>
            <consortium name="Ensembl"/>
        </authorList>
    </citation>
    <scope>IDENTIFICATION</scope>
</reference>
<feature type="domain" description="Ion transport" evidence="6">
    <location>
        <begin position="165"/>
        <end position="295"/>
    </location>
</feature>
<feature type="transmembrane region" description="Helical" evidence="5">
    <location>
        <begin position="888"/>
        <end position="906"/>
    </location>
</feature>
<dbReference type="GO" id="GO:0086010">
    <property type="term" value="P:membrane depolarization during action potential"/>
    <property type="evidence" value="ECO:0007669"/>
    <property type="project" value="TreeGrafter"/>
</dbReference>
<proteinExistence type="predicted"/>
<evidence type="ECO:0000313" key="8">
    <source>
        <dbReference type="Proteomes" id="UP000261520"/>
    </source>
</evidence>
<feature type="transmembrane region" description="Helical" evidence="5">
    <location>
        <begin position="1014"/>
        <end position="1038"/>
    </location>
</feature>
<feature type="transmembrane region" description="Helical" evidence="5">
    <location>
        <begin position="838"/>
        <end position="860"/>
    </location>
</feature>
<feature type="transmembrane region" description="Helical" evidence="5">
    <location>
        <begin position="135"/>
        <end position="154"/>
    </location>
</feature>
<dbReference type="InterPro" id="IPR027359">
    <property type="entry name" value="Volt_channel_dom_sf"/>
</dbReference>
<accession>A0A3B3Z748</accession>
<evidence type="ECO:0000256" key="2">
    <source>
        <dbReference type="ARBA" id="ARBA00022692"/>
    </source>
</evidence>
<dbReference type="Gene3D" id="1.10.238.10">
    <property type="entry name" value="EF-hand"/>
    <property type="match status" value="1"/>
</dbReference>
<feature type="transmembrane region" description="Helical" evidence="5">
    <location>
        <begin position="627"/>
        <end position="645"/>
    </location>
</feature>
<reference evidence="7" key="2">
    <citation type="submission" date="2025-09" db="UniProtKB">
        <authorList>
            <consortium name="Ensembl"/>
        </authorList>
    </citation>
    <scope>IDENTIFICATION</scope>
</reference>
<evidence type="ECO:0000256" key="4">
    <source>
        <dbReference type="ARBA" id="ARBA00023136"/>
    </source>
</evidence>
<evidence type="ECO:0000256" key="1">
    <source>
        <dbReference type="ARBA" id="ARBA00004141"/>
    </source>
</evidence>
<feature type="transmembrane region" description="Helical" evidence="5">
    <location>
        <begin position="533"/>
        <end position="554"/>
    </location>
</feature>
<dbReference type="GO" id="GO:0005248">
    <property type="term" value="F:voltage-gated sodium channel activity"/>
    <property type="evidence" value="ECO:0007669"/>
    <property type="project" value="TreeGrafter"/>
</dbReference>